<evidence type="ECO:0000256" key="7">
    <source>
        <dbReference type="ARBA" id="ARBA00047990"/>
    </source>
</evidence>
<keyword evidence="3 8" id="KW-0479">Metal-binding</keyword>
<reference evidence="11" key="1">
    <citation type="submission" date="2018-11" db="EMBL/GenBank/DDBJ databases">
        <authorList>
            <consortium name="Pathogen Informatics"/>
        </authorList>
    </citation>
    <scope>NUCLEOTIDE SEQUENCE</scope>
</reference>
<evidence type="ECO:0000256" key="9">
    <source>
        <dbReference type="RuleBase" id="RU361145"/>
    </source>
</evidence>
<dbReference type="InterPro" id="IPR009040">
    <property type="entry name" value="Ferritin-like_diiron"/>
</dbReference>
<evidence type="ECO:0000256" key="4">
    <source>
        <dbReference type="ARBA" id="ARBA00023002"/>
    </source>
</evidence>
<dbReference type="GO" id="GO:0006879">
    <property type="term" value="P:intracellular iron ion homeostasis"/>
    <property type="evidence" value="ECO:0007669"/>
    <property type="project" value="UniProtKB-KW"/>
</dbReference>
<dbReference type="EMBL" id="CAAALY010251511">
    <property type="protein sequence ID" value="VEL36146.1"/>
    <property type="molecule type" value="Genomic_DNA"/>
</dbReference>
<feature type="binding site" evidence="8">
    <location>
        <position position="105"/>
    </location>
    <ligand>
        <name>Fe cation</name>
        <dbReference type="ChEBI" id="CHEBI:24875"/>
        <label>1</label>
    </ligand>
</feature>
<keyword evidence="5 8" id="KW-0408">Iron</keyword>
<feature type="binding site" evidence="8">
    <location>
        <position position="60"/>
    </location>
    <ligand>
        <name>Fe cation</name>
        <dbReference type="ChEBI" id="CHEBI:24875"/>
        <label>1</label>
    </ligand>
</feature>
<dbReference type="Proteomes" id="UP000784294">
    <property type="component" value="Unassembled WGS sequence"/>
</dbReference>
<evidence type="ECO:0000256" key="6">
    <source>
        <dbReference type="ARBA" id="ARBA00025111"/>
    </source>
</evidence>
<evidence type="ECO:0000259" key="10">
    <source>
        <dbReference type="PROSITE" id="PS50905"/>
    </source>
</evidence>
<evidence type="ECO:0000313" key="11">
    <source>
        <dbReference type="EMBL" id="VEL36146.1"/>
    </source>
</evidence>
<proteinExistence type="inferred from homology"/>
<dbReference type="GO" id="GO:0005737">
    <property type="term" value="C:cytoplasm"/>
    <property type="evidence" value="ECO:0007669"/>
    <property type="project" value="TreeGrafter"/>
</dbReference>
<dbReference type="PANTHER" id="PTHR11431">
    <property type="entry name" value="FERRITIN"/>
    <property type="match status" value="1"/>
</dbReference>
<comment type="function">
    <text evidence="9">Stores iron in a soluble, non-toxic, readily available form. Important for iron homeostasis. Iron is taken up in the ferrous form and deposited as ferric hydroxides after oxidation.</text>
</comment>
<dbReference type="OrthoDB" id="186462at2759"/>
<comment type="function">
    <text evidence="6">Stores iron in a soluble, non-toxic, readily available form. Important for iron homeostasis. Has ferroxidase activity. Iron is taken up in the ferrous form and deposited as ferric hydroxides after oxidation.</text>
</comment>
<dbReference type="PANTHER" id="PTHR11431:SF75">
    <property type="entry name" value="FERRITIN"/>
    <property type="match status" value="1"/>
</dbReference>
<gene>
    <name evidence="11" type="ORF">PXEA_LOCUS29586</name>
</gene>
<organism evidence="11 12">
    <name type="scientific">Protopolystoma xenopodis</name>
    <dbReference type="NCBI Taxonomy" id="117903"/>
    <lineage>
        <taxon>Eukaryota</taxon>
        <taxon>Metazoa</taxon>
        <taxon>Spiralia</taxon>
        <taxon>Lophotrochozoa</taxon>
        <taxon>Platyhelminthes</taxon>
        <taxon>Monogenea</taxon>
        <taxon>Polyopisthocotylea</taxon>
        <taxon>Polystomatidea</taxon>
        <taxon>Polystomatidae</taxon>
        <taxon>Protopolystoma</taxon>
    </lineage>
</organism>
<keyword evidence="2 9" id="KW-0409">Iron storage</keyword>
<accession>A0A3S5B7L9</accession>
<comment type="similarity">
    <text evidence="1 9">Belongs to the ferritin family.</text>
</comment>
<comment type="caution">
    <text evidence="11">The sequence shown here is derived from an EMBL/GenBank/DDBJ whole genome shotgun (WGS) entry which is preliminary data.</text>
</comment>
<dbReference type="CDD" id="cd01056">
    <property type="entry name" value="Euk_Ferritin"/>
    <property type="match status" value="1"/>
</dbReference>
<dbReference type="InterPro" id="IPR001519">
    <property type="entry name" value="Ferritin"/>
</dbReference>
<feature type="binding site" evidence="8">
    <location>
        <position position="25"/>
    </location>
    <ligand>
        <name>Fe cation</name>
        <dbReference type="ChEBI" id="CHEBI:24875"/>
        <label>1</label>
    </ligand>
</feature>
<name>A0A3S5B7L9_9PLAT</name>
<dbReference type="GO" id="GO:0008198">
    <property type="term" value="F:ferrous iron binding"/>
    <property type="evidence" value="ECO:0007669"/>
    <property type="project" value="TreeGrafter"/>
</dbReference>
<evidence type="ECO:0000313" key="12">
    <source>
        <dbReference type="Proteomes" id="UP000784294"/>
    </source>
</evidence>
<evidence type="ECO:0000256" key="3">
    <source>
        <dbReference type="ARBA" id="ARBA00022723"/>
    </source>
</evidence>
<protein>
    <recommendedName>
        <fullName evidence="9">Ferritin</fullName>
        <ecNumber evidence="9">1.16.3.1</ecNumber>
    </recommendedName>
</protein>
<dbReference type="PROSITE" id="PS50905">
    <property type="entry name" value="FERRITIN_LIKE"/>
    <property type="match status" value="1"/>
</dbReference>
<dbReference type="InterPro" id="IPR012347">
    <property type="entry name" value="Ferritin-like"/>
</dbReference>
<dbReference type="GO" id="GO:0006826">
    <property type="term" value="P:iron ion transport"/>
    <property type="evidence" value="ECO:0007669"/>
    <property type="project" value="InterPro"/>
</dbReference>
<dbReference type="SUPFAM" id="SSF47240">
    <property type="entry name" value="Ferritin-like"/>
    <property type="match status" value="1"/>
</dbReference>
<feature type="binding site" evidence="8">
    <location>
        <position position="63"/>
    </location>
    <ligand>
        <name>Fe cation</name>
        <dbReference type="ChEBI" id="CHEBI:24875"/>
        <label>1</label>
    </ligand>
</feature>
<evidence type="ECO:0000256" key="8">
    <source>
        <dbReference type="PIRSR" id="PIRSR601519-1"/>
    </source>
</evidence>
<evidence type="ECO:0000256" key="1">
    <source>
        <dbReference type="ARBA" id="ARBA00007513"/>
    </source>
</evidence>
<dbReference type="AlphaFoldDB" id="A0A3S5B7L9"/>
<dbReference type="GO" id="GO:0008199">
    <property type="term" value="F:ferric iron binding"/>
    <property type="evidence" value="ECO:0007669"/>
    <property type="project" value="InterPro"/>
</dbReference>
<dbReference type="InterPro" id="IPR008331">
    <property type="entry name" value="Ferritin_DPS_dom"/>
</dbReference>
<dbReference type="EC" id="1.16.3.1" evidence="9"/>
<keyword evidence="12" id="KW-1185">Reference proteome</keyword>
<dbReference type="InterPro" id="IPR009078">
    <property type="entry name" value="Ferritin-like_SF"/>
</dbReference>
<evidence type="ECO:0000256" key="5">
    <source>
        <dbReference type="ARBA" id="ARBA00023004"/>
    </source>
</evidence>
<dbReference type="Gene3D" id="1.20.1260.10">
    <property type="match status" value="1"/>
</dbReference>
<feature type="domain" description="Ferritin-like diiron" evidence="10">
    <location>
        <begin position="8"/>
        <end position="130"/>
    </location>
</feature>
<dbReference type="GO" id="GO:0004322">
    <property type="term" value="F:ferroxidase activity"/>
    <property type="evidence" value="ECO:0007669"/>
    <property type="project" value="UniProtKB-EC"/>
</dbReference>
<evidence type="ECO:0000256" key="2">
    <source>
        <dbReference type="ARBA" id="ARBA00022434"/>
    </source>
</evidence>
<dbReference type="Pfam" id="PF00210">
    <property type="entry name" value="Ferritin"/>
    <property type="match status" value="1"/>
</dbReference>
<comment type="catalytic activity">
    <reaction evidence="7 9">
        <text>4 Fe(2+) + O2 + 4 H(+) = 4 Fe(3+) + 2 H2O</text>
        <dbReference type="Rhea" id="RHEA:11148"/>
        <dbReference type="ChEBI" id="CHEBI:15377"/>
        <dbReference type="ChEBI" id="CHEBI:15378"/>
        <dbReference type="ChEBI" id="CHEBI:15379"/>
        <dbReference type="ChEBI" id="CHEBI:29033"/>
        <dbReference type="ChEBI" id="CHEBI:29034"/>
        <dbReference type="EC" id="1.16.3.1"/>
    </reaction>
</comment>
<keyword evidence="4 9" id="KW-0560">Oxidoreductase</keyword>
<sequence>MPGSRCRQNYHEECEAGINRQINMELAASYSYLALYAYFGRDDVALTNAAKFFKKASHEETEHAEKLIDYQLLRGGRVKYQEIKAPVVRAVDSLKAALELAIVLEKEVNEVSADANHSWLEGQLHVICII</sequence>